<dbReference type="InterPro" id="IPR020084">
    <property type="entry name" value="NUDIX_hydrolase_CS"/>
</dbReference>
<keyword evidence="2 6" id="KW-0378">Hydrolase</keyword>
<dbReference type="GO" id="GO:0016787">
    <property type="term" value="F:hydrolase activity"/>
    <property type="evidence" value="ECO:0007669"/>
    <property type="project" value="UniProtKB-KW"/>
</dbReference>
<feature type="binding site" evidence="6">
    <location>
        <position position="192"/>
    </location>
    <ligand>
        <name>a divalent metal cation</name>
        <dbReference type="ChEBI" id="CHEBI:60240"/>
        <label>3</label>
    </ligand>
</feature>
<evidence type="ECO:0000313" key="9">
    <source>
        <dbReference type="Proteomes" id="UP000737171"/>
    </source>
</evidence>
<feature type="domain" description="Nudix hydrolase" evidence="7">
    <location>
        <begin position="139"/>
        <end position="267"/>
    </location>
</feature>
<feature type="binding site" evidence="6">
    <location>
        <begin position="206"/>
        <end position="213"/>
    </location>
    <ligand>
        <name>substrate</name>
    </ligand>
</feature>
<accession>A0ABX2EQV1</accession>
<dbReference type="InterPro" id="IPR015375">
    <property type="entry name" value="NADH_PPase-like_N"/>
</dbReference>
<feature type="binding site" evidence="6">
    <location>
        <position position="130"/>
    </location>
    <ligand>
        <name>Zn(2+)</name>
        <dbReference type="ChEBI" id="CHEBI:29105"/>
    </ligand>
</feature>
<dbReference type="RefSeq" id="WP_173131067.1">
    <property type="nucleotide sequence ID" value="NZ_JABRWJ010000009.1"/>
</dbReference>
<comment type="cofactor">
    <cofactor evidence="6">
        <name>Mg(2+)</name>
        <dbReference type="ChEBI" id="CHEBI:18420"/>
    </cofactor>
    <cofactor evidence="6">
        <name>Mn(2+)</name>
        <dbReference type="ChEBI" id="CHEBI:29035"/>
    </cofactor>
    <text evidence="6">Divalent metal cations. Mg(2+) or Mn(2+).</text>
</comment>
<evidence type="ECO:0000256" key="6">
    <source>
        <dbReference type="HAMAP-Rule" id="MF_00297"/>
    </source>
</evidence>
<dbReference type="Gene3D" id="3.90.79.20">
    <property type="match status" value="1"/>
</dbReference>
<feature type="binding site" evidence="6">
    <location>
        <position position="125"/>
    </location>
    <ligand>
        <name>substrate</name>
    </ligand>
</feature>
<feature type="binding site" evidence="6">
    <location>
        <position position="112"/>
    </location>
    <ligand>
        <name>Zn(2+)</name>
        <dbReference type="ChEBI" id="CHEBI:29105"/>
    </ligand>
</feature>
<feature type="binding site" evidence="6">
    <location>
        <position position="233"/>
    </location>
    <ligand>
        <name>a divalent metal cation</name>
        <dbReference type="ChEBI" id="CHEBI:60240"/>
        <label>1</label>
    </ligand>
</feature>
<keyword evidence="1 6" id="KW-0479">Metal-binding</keyword>
<feature type="binding site" evidence="6">
    <location>
        <position position="233"/>
    </location>
    <ligand>
        <name>a divalent metal cation</name>
        <dbReference type="ChEBI" id="CHEBI:60240"/>
        <label>3</label>
    </ligand>
</feature>
<dbReference type="Gene3D" id="3.90.79.10">
    <property type="entry name" value="Nucleoside Triphosphate Pyrophosphohydrolase"/>
    <property type="match status" value="1"/>
</dbReference>
<feature type="short sequence motif" description="Nudix box" evidence="6">
    <location>
        <begin position="173"/>
        <end position="194"/>
    </location>
</feature>
<dbReference type="Pfam" id="PF00293">
    <property type="entry name" value="NUDIX"/>
    <property type="match status" value="1"/>
</dbReference>
<comment type="catalytic activity">
    <reaction evidence="6">
        <text>a 5'-end NAD(+)-phospho-ribonucleoside in mRNA + H2O = a 5'-end phospho-adenosine-phospho-ribonucleoside in mRNA + beta-nicotinamide D-ribonucleotide + 2 H(+)</text>
        <dbReference type="Rhea" id="RHEA:60876"/>
        <dbReference type="Rhea" id="RHEA-COMP:15698"/>
        <dbReference type="Rhea" id="RHEA-COMP:15719"/>
        <dbReference type="ChEBI" id="CHEBI:14649"/>
        <dbReference type="ChEBI" id="CHEBI:15377"/>
        <dbReference type="ChEBI" id="CHEBI:15378"/>
        <dbReference type="ChEBI" id="CHEBI:144029"/>
        <dbReference type="ChEBI" id="CHEBI:144051"/>
    </reaction>
</comment>
<keyword evidence="3 6" id="KW-0460">Magnesium</keyword>
<evidence type="ECO:0000256" key="4">
    <source>
        <dbReference type="ARBA" id="ARBA00023027"/>
    </source>
</evidence>
<comment type="function">
    <text evidence="6">mRNA decapping enzyme that specifically removes the nicotinamide adenine dinucleotide (NAD) cap from a subset of mRNAs by hydrolyzing the diphosphate linkage to produce nicotinamide mononucleotide (NMN) and 5' monophosphate mRNA. The NAD-cap is present at the 5'-end of some mRNAs and stabilizes RNA against 5'-processing. Has preference for mRNAs with a 5'-end purine. Catalyzes the hydrolysis of a broad range of dinucleotide pyrophosphates.</text>
</comment>
<dbReference type="PROSITE" id="PS51462">
    <property type="entry name" value="NUDIX"/>
    <property type="match status" value="1"/>
</dbReference>
<dbReference type="InterPro" id="IPR049734">
    <property type="entry name" value="NudC-like_C"/>
</dbReference>
<dbReference type="EMBL" id="JABRWJ010000009">
    <property type="protein sequence ID" value="NRF70949.1"/>
    <property type="molecule type" value="Genomic_DNA"/>
</dbReference>
<dbReference type="PROSITE" id="PS00893">
    <property type="entry name" value="NUDIX_BOX"/>
    <property type="match status" value="1"/>
</dbReference>
<feature type="binding site" evidence="6">
    <location>
        <position position="138"/>
    </location>
    <ligand>
        <name>substrate</name>
    </ligand>
</feature>
<dbReference type="Pfam" id="PF09296">
    <property type="entry name" value="NUDIX-like"/>
    <property type="match status" value="1"/>
</dbReference>
<proteinExistence type="inferred from homology"/>
<comment type="catalytic activity">
    <reaction evidence="6">
        <text>NAD(+) + H2O = beta-nicotinamide D-ribonucleotide + AMP + 2 H(+)</text>
        <dbReference type="Rhea" id="RHEA:11800"/>
        <dbReference type="ChEBI" id="CHEBI:14649"/>
        <dbReference type="ChEBI" id="CHEBI:15377"/>
        <dbReference type="ChEBI" id="CHEBI:15378"/>
        <dbReference type="ChEBI" id="CHEBI:57540"/>
        <dbReference type="ChEBI" id="CHEBI:456215"/>
        <dbReference type="EC" id="3.6.1.22"/>
    </reaction>
</comment>
<comment type="subunit">
    <text evidence="6">Homodimer.</text>
</comment>
<reference evidence="8 9" key="1">
    <citation type="submission" date="2020-05" db="EMBL/GenBank/DDBJ databases">
        <title>Aquincola sp. isolate from soil.</title>
        <authorList>
            <person name="Han J."/>
            <person name="Kim D.-U."/>
        </authorList>
    </citation>
    <scope>NUCLEOTIDE SEQUENCE [LARGE SCALE GENOMIC DNA]</scope>
    <source>
        <strain evidence="8 9">S2</strain>
    </source>
</reference>
<protein>
    <recommendedName>
        <fullName evidence="6">NAD-capped RNA hydrolase NudC</fullName>
        <shortName evidence="6">DeNADding enzyme NudC</shortName>
        <ecNumber evidence="6">3.6.1.-</ecNumber>
    </recommendedName>
    <alternativeName>
        <fullName evidence="6">NADH pyrophosphatase</fullName>
        <ecNumber evidence="6">3.6.1.22</ecNumber>
    </alternativeName>
</protein>
<dbReference type="PANTHER" id="PTHR11383:SF3">
    <property type="entry name" value="NAD(P)H PYROPHOSPHATASE NUDT13, MITOCHONDRIAL"/>
    <property type="match status" value="1"/>
</dbReference>
<feature type="binding site" evidence="6">
    <location>
        <position position="115"/>
    </location>
    <ligand>
        <name>Zn(2+)</name>
        <dbReference type="ChEBI" id="CHEBI:29105"/>
    </ligand>
</feature>
<feature type="binding site" evidence="6">
    <location>
        <position position="255"/>
    </location>
    <ligand>
        <name>substrate</name>
    </ligand>
</feature>
<dbReference type="Proteomes" id="UP000737171">
    <property type="component" value="Unassembled WGS sequence"/>
</dbReference>
<keyword evidence="9" id="KW-1185">Reference proteome</keyword>
<dbReference type="EC" id="3.6.1.22" evidence="6"/>
<dbReference type="EC" id="3.6.1.-" evidence="6"/>
<name>A0ABX2EQV1_9BURK</name>
<dbReference type="InterPro" id="IPR000086">
    <property type="entry name" value="NUDIX_hydrolase_dom"/>
</dbReference>
<comment type="caution">
    <text evidence="6">Lacks conserved residue(s) required for the propagation of feature annotation.</text>
</comment>
<keyword evidence="6" id="KW-0862">Zinc</keyword>
<keyword evidence="5 6" id="KW-0464">Manganese</keyword>
<comment type="cofactor">
    <cofactor evidence="6">
        <name>Zn(2+)</name>
        <dbReference type="ChEBI" id="CHEBI:29105"/>
    </cofactor>
    <text evidence="6">Binds 1 zinc ion per subunit.</text>
</comment>
<keyword evidence="4 6" id="KW-0520">NAD</keyword>
<dbReference type="InterPro" id="IPR015797">
    <property type="entry name" value="NUDIX_hydrolase-like_dom_sf"/>
</dbReference>
<comment type="caution">
    <text evidence="8">The sequence shown here is derived from an EMBL/GenBank/DDBJ whole genome shotgun (WGS) entry which is preliminary data.</text>
</comment>
<evidence type="ECO:0000256" key="3">
    <source>
        <dbReference type="ARBA" id="ARBA00022842"/>
    </source>
</evidence>
<evidence type="ECO:0000256" key="1">
    <source>
        <dbReference type="ARBA" id="ARBA00022723"/>
    </source>
</evidence>
<comment type="catalytic activity">
    <reaction evidence="6">
        <text>NADH + H2O = reduced beta-nicotinamide D-ribonucleotide + AMP + 2 H(+)</text>
        <dbReference type="Rhea" id="RHEA:48868"/>
        <dbReference type="ChEBI" id="CHEBI:15377"/>
        <dbReference type="ChEBI" id="CHEBI:15378"/>
        <dbReference type="ChEBI" id="CHEBI:57945"/>
        <dbReference type="ChEBI" id="CHEBI:90832"/>
        <dbReference type="ChEBI" id="CHEBI:456215"/>
        <dbReference type="EC" id="3.6.1.22"/>
    </reaction>
</comment>
<evidence type="ECO:0000313" key="8">
    <source>
        <dbReference type="EMBL" id="NRF70949.1"/>
    </source>
</evidence>
<feature type="binding site" evidence="6">
    <location>
        <position position="133"/>
    </location>
    <ligand>
        <name>Zn(2+)</name>
        <dbReference type="ChEBI" id="CHEBI:29105"/>
    </ligand>
</feature>
<evidence type="ECO:0000259" key="7">
    <source>
        <dbReference type="PROSITE" id="PS51462"/>
    </source>
</evidence>
<feature type="binding site" evidence="6">
    <location>
        <position position="172"/>
    </location>
    <ligand>
        <name>a divalent metal cation</name>
        <dbReference type="ChEBI" id="CHEBI:60240"/>
        <label>1</label>
    </ligand>
</feature>
<dbReference type="InterPro" id="IPR015376">
    <property type="entry name" value="Znr_NADH_PPase"/>
</dbReference>
<feature type="binding site" evidence="6">
    <location>
        <position position="188"/>
    </location>
    <ligand>
        <name>a divalent metal cation</name>
        <dbReference type="ChEBI" id="CHEBI:60240"/>
        <label>2</label>
    </ligand>
</feature>
<evidence type="ECO:0000256" key="5">
    <source>
        <dbReference type="ARBA" id="ARBA00023211"/>
    </source>
</evidence>
<dbReference type="NCBIfam" id="NF001299">
    <property type="entry name" value="PRK00241.1"/>
    <property type="match status" value="1"/>
</dbReference>
<dbReference type="Pfam" id="PF09297">
    <property type="entry name" value="Zn_ribbon_NUD"/>
    <property type="match status" value="1"/>
</dbReference>
<dbReference type="HAMAP" id="MF_00297">
    <property type="entry name" value="Nudix_NudC"/>
    <property type="match status" value="1"/>
</dbReference>
<gene>
    <name evidence="6 8" type="primary">nudC</name>
    <name evidence="8" type="ORF">HLB44_28480</name>
</gene>
<organism evidence="8 9">
    <name type="scientific">Pseudaquabacterium terrae</name>
    <dbReference type="NCBI Taxonomy" id="2732868"/>
    <lineage>
        <taxon>Bacteria</taxon>
        <taxon>Pseudomonadati</taxon>
        <taxon>Pseudomonadota</taxon>
        <taxon>Betaproteobacteria</taxon>
        <taxon>Burkholderiales</taxon>
        <taxon>Sphaerotilaceae</taxon>
        <taxon>Pseudaquabacterium</taxon>
    </lineage>
</organism>
<feature type="binding site" evidence="6">
    <location>
        <position position="82"/>
    </location>
    <ligand>
        <name>substrate</name>
    </ligand>
</feature>
<comment type="similarity">
    <text evidence="6">Belongs to the Nudix hydrolase family. NudC subfamily.</text>
</comment>
<feature type="binding site" evidence="6">
    <location>
        <position position="192"/>
    </location>
    <ligand>
        <name>a divalent metal cation</name>
        <dbReference type="ChEBI" id="CHEBI:60240"/>
        <label>1</label>
    </ligand>
</feature>
<dbReference type="InterPro" id="IPR022925">
    <property type="entry name" value="RNA_Hydrolase_NudC"/>
</dbReference>
<feature type="binding site" evidence="6">
    <location>
        <position position="188"/>
    </location>
    <ligand>
        <name>a divalent metal cation</name>
        <dbReference type="ChEBI" id="CHEBI:60240"/>
        <label>3</label>
    </ligand>
</feature>
<dbReference type="PANTHER" id="PTHR11383">
    <property type="entry name" value="NUCLEOSIDE DIPHOSPHATE-LINKED MOIETY X MOTIF 13"/>
    <property type="match status" value="1"/>
</dbReference>
<dbReference type="SUPFAM" id="SSF55811">
    <property type="entry name" value="Nudix"/>
    <property type="match status" value="2"/>
</dbReference>
<evidence type="ECO:0000256" key="2">
    <source>
        <dbReference type="ARBA" id="ARBA00022801"/>
    </source>
</evidence>
<sequence length="274" mass="29971">MNFLPAVQPQQPATAHAWCYVFVEGRLLLPLPEDAGFAPQPSAQLEAIAPVTRHYLGQLDGLDCWVARAEAVPEGWRSVPLRAAMMALNEPLMMVASRAAQVLEWERTHRYCGVCGTPTELHASERARRCPACGHSAYPRLSPAMMCLVTRGRELLLARAVNSVTGFYSALAGFVEAGESLEDCVHREVAEEVGLQVKNLRYFGSQSWPFPHSLMVAYTAEWAGGDIVPQADEIGDARWFTPENLPPIPPRFSIAGHLIRDTVEALVQAGAGGR</sequence>
<dbReference type="CDD" id="cd03429">
    <property type="entry name" value="NUDIX_NADH_pyrophosphatase_Nudt13"/>
    <property type="match status" value="1"/>
</dbReference>